<comment type="caution">
    <text evidence="2">The sequence shown here is derived from an EMBL/GenBank/DDBJ whole genome shotgun (WGS) entry which is preliminary data.</text>
</comment>
<dbReference type="EMBL" id="CAJNOG010000167">
    <property type="protein sequence ID" value="CAF1031951.1"/>
    <property type="molecule type" value="Genomic_DNA"/>
</dbReference>
<gene>
    <name evidence="2" type="ORF">JYZ213_LOCUS17649</name>
</gene>
<evidence type="ECO:0000313" key="3">
    <source>
        <dbReference type="Proteomes" id="UP000663845"/>
    </source>
</evidence>
<sequence>MFGKYILDKIEQEEHGKTEDYVAHIKCLEESFSYFFATTRRVLLINRDSSSSDCYTVEWHHPYKHMKELPQIKFNPYQIEIIFKEINKLKMAKKDRVHTRIVPYRIIGEARYIVDKITETMQTLQI</sequence>
<dbReference type="AlphaFoldDB" id="A0A814J2Y5"/>
<dbReference type="Pfam" id="PF25037">
    <property type="entry name" value="VPS13_C"/>
    <property type="match status" value="1"/>
</dbReference>
<accession>A0A814J2Y5</accession>
<evidence type="ECO:0000313" key="2">
    <source>
        <dbReference type="EMBL" id="CAF1031951.1"/>
    </source>
</evidence>
<feature type="domain" description="Intermembrane lipid transfer protein VPS13-like C-terminal" evidence="1">
    <location>
        <begin position="3"/>
        <end position="90"/>
    </location>
</feature>
<reference evidence="2" key="1">
    <citation type="submission" date="2021-02" db="EMBL/GenBank/DDBJ databases">
        <authorList>
            <person name="Nowell W R."/>
        </authorList>
    </citation>
    <scope>NUCLEOTIDE SEQUENCE</scope>
</reference>
<protein>
    <recommendedName>
        <fullName evidence="1">Intermembrane lipid transfer protein VPS13-like C-terminal domain-containing protein</fullName>
    </recommendedName>
</protein>
<evidence type="ECO:0000259" key="1">
    <source>
        <dbReference type="Pfam" id="PF25037"/>
    </source>
</evidence>
<dbReference type="Proteomes" id="UP000663845">
    <property type="component" value="Unassembled WGS sequence"/>
</dbReference>
<proteinExistence type="predicted"/>
<organism evidence="2 3">
    <name type="scientific">Adineta steineri</name>
    <dbReference type="NCBI Taxonomy" id="433720"/>
    <lineage>
        <taxon>Eukaryota</taxon>
        <taxon>Metazoa</taxon>
        <taxon>Spiralia</taxon>
        <taxon>Gnathifera</taxon>
        <taxon>Rotifera</taxon>
        <taxon>Eurotatoria</taxon>
        <taxon>Bdelloidea</taxon>
        <taxon>Adinetida</taxon>
        <taxon>Adinetidae</taxon>
        <taxon>Adineta</taxon>
    </lineage>
</organism>
<name>A0A814J2Y5_9BILA</name>
<dbReference type="InterPro" id="IPR056748">
    <property type="entry name" value="VPS13-like_C"/>
</dbReference>